<keyword evidence="3" id="KW-1185">Reference proteome</keyword>
<name>A0A1Y2K955_9PROT</name>
<dbReference type="Proteomes" id="UP000194003">
    <property type="component" value="Unassembled WGS sequence"/>
</dbReference>
<dbReference type="InterPro" id="IPR009061">
    <property type="entry name" value="DNA-bd_dom_put_sf"/>
</dbReference>
<dbReference type="AlphaFoldDB" id="A0A1Y2K955"/>
<dbReference type="SUPFAM" id="SSF46955">
    <property type="entry name" value="Putative DNA-binding domain"/>
    <property type="match status" value="1"/>
</dbReference>
<protein>
    <recommendedName>
        <fullName evidence="1">Helix-turn-helix domain-containing protein</fullName>
    </recommendedName>
</protein>
<feature type="domain" description="Helix-turn-helix" evidence="1">
    <location>
        <begin position="19"/>
        <end position="57"/>
    </location>
</feature>
<gene>
    <name evidence="2" type="ORF">MAIT1_00064</name>
</gene>
<dbReference type="EMBL" id="LVJN01000015">
    <property type="protein sequence ID" value="OSM07027.1"/>
    <property type="molecule type" value="Genomic_DNA"/>
</dbReference>
<organism evidence="2 3">
    <name type="scientific">Magnetofaba australis IT-1</name>
    <dbReference type="NCBI Taxonomy" id="1434232"/>
    <lineage>
        <taxon>Bacteria</taxon>
        <taxon>Pseudomonadati</taxon>
        <taxon>Pseudomonadota</taxon>
        <taxon>Magnetococcia</taxon>
        <taxon>Magnetococcales</taxon>
        <taxon>Magnetococcaceae</taxon>
        <taxon>Magnetofaba</taxon>
    </lineage>
</organism>
<accession>A0A1Y2K955</accession>
<evidence type="ECO:0000313" key="3">
    <source>
        <dbReference type="Proteomes" id="UP000194003"/>
    </source>
</evidence>
<dbReference type="Pfam" id="PF12728">
    <property type="entry name" value="HTH_17"/>
    <property type="match status" value="1"/>
</dbReference>
<dbReference type="OrthoDB" id="9035707at2"/>
<comment type="caution">
    <text evidence="2">The sequence shown here is derived from an EMBL/GenBank/DDBJ whole genome shotgun (WGS) entry which is preliminary data.</text>
</comment>
<evidence type="ECO:0000259" key="1">
    <source>
        <dbReference type="Pfam" id="PF12728"/>
    </source>
</evidence>
<sequence>MELQEAEISVPMCHFTPVMTQERFCELSGVSRGVVEGWIKRGYLPAVTIGRRVMVNMVRLTRNCLDEG</sequence>
<dbReference type="InterPro" id="IPR041657">
    <property type="entry name" value="HTH_17"/>
</dbReference>
<reference evidence="2 3" key="1">
    <citation type="journal article" date="2016" name="BMC Genomics">
        <title>Combined genomic and structural analyses of a cultured magnetotactic bacterium reveals its niche adaptation to a dynamic environment.</title>
        <authorList>
            <person name="Araujo A.C."/>
            <person name="Morillo V."/>
            <person name="Cypriano J."/>
            <person name="Teixeira L.C."/>
            <person name="Leao P."/>
            <person name="Lyra S."/>
            <person name="Almeida L.G."/>
            <person name="Bazylinski D.A."/>
            <person name="Vasconcellos A.T."/>
            <person name="Abreu F."/>
            <person name="Lins U."/>
        </authorList>
    </citation>
    <scope>NUCLEOTIDE SEQUENCE [LARGE SCALE GENOMIC DNA]</scope>
    <source>
        <strain evidence="2 3">IT-1</strain>
    </source>
</reference>
<evidence type="ECO:0000313" key="2">
    <source>
        <dbReference type="EMBL" id="OSM07027.1"/>
    </source>
</evidence>
<proteinExistence type="predicted"/>